<dbReference type="PANTHER" id="PTHR38030">
    <property type="entry name" value="PROTOPORPHYRINOGEN IX DEHYDROGENASE [MENAQUINONE]"/>
    <property type="match status" value="1"/>
</dbReference>
<evidence type="ECO:0000259" key="1">
    <source>
        <dbReference type="Pfam" id="PF12724"/>
    </source>
</evidence>
<dbReference type="SUPFAM" id="SSF52218">
    <property type="entry name" value="Flavoproteins"/>
    <property type="match status" value="1"/>
</dbReference>
<dbReference type="STRING" id="1122930.SAMN02745168_1974"/>
<organism evidence="2 3">
    <name type="scientific">Papillibacter cinnamivorans DSM 12816</name>
    <dbReference type="NCBI Taxonomy" id="1122930"/>
    <lineage>
        <taxon>Bacteria</taxon>
        <taxon>Bacillati</taxon>
        <taxon>Bacillota</taxon>
        <taxon>Clostridia</taxon>
        <taxon>Eubacteriales</taxon>
        <taxon>Oscillospiraceae</taxon>
        <taxon>Papillibacter</taxon>
    </lineage>
</organism>
<evidence type="ECO:0000313" key="3">
    <source>
        <dbReference type="Proteomes" id="UP000192790"/>
    </source>
</evidence>
<dbReference type="RefSeq" id="WP_084234646.1">
    <property type="nucleotide sequence ID" value="NZ_FWXW01000004.1"/>
</dbReference>
<dbReference type="PANTHER" id="PTHR38030:SF2">
    <property type="entry name" value="PROTOPORPHYRINOGEN IX DEHYDROGENASE [QUINONE]"/>
    <property type="match status" value="1"/>
</dbReference>
<dbReference type="InterPro" id="IPR052200">
    <property type="entry name" value="Protoporphyrinogen_IX_DH"/>
</dbReference>
<dbReference type="GO" id="GO:0006783">
    <property type="term" value="P:heme biosynthetic process"/>
    <property type="evidence" value="ECO:0007669"/>
    <property type="project" value="TreeGrafter"/>
</dbReference>
<protein>
    <submittedName>
        <fullName evidence="2">Menaquinone-dependent protoporphyrinogen oxidase</fullName>
    </submittedName>
</protein>
<dbReference type="OrthoDB" id="2146857at2"/>
<dbReference type="InterPro" id="IPR026816">
    <property type="entry name" value="Flavodoxin_dom"/>
</dbReference>
<keyword evidence="3" id="KW-1185">Reference proteome</keyword>
<gene>
    <name evidence="2" type="ORF">SAMN02745168_1974</name>
</gene>
<dbReference type="Gene3D" id="3.40.50.360">
    <property type="match status" value="1"/>
</dbReference>
<dbReference type="Proteomes" id="UP000192790">
    <property type="component" value="Unassembled WGS sequence"/>
</dbReference>
<evidence type="ECO:0000313" key="2">
    <source>
        <dbReference type="EMBL" id="SMC64554.1"/>
    </source>
</evidence>
<dbReference type="Pfam" id="PF12724">
    <property type="entry name" value="Flavodoxin_5"/>
    <property type="match status" value="1"/>
</dbReference>
<reference evidence="2 3" key="1">
    <citation type="submission" date="2017-04" db="EMBL/GenBank/DDBJ databases">
        <authorList>
            <person name="Afonso C.L."/>
            <person name="Miller P.J."/>
            <person name="Scott M.A."/>
            <person name="Spackman E."/>
            <person name="Goraichik I."/>
            <person name="Dimitrov K.M."/>
            <person name="Suarez D.L."/>
            <person name="Swayne D.E."/>
        </authorList>
    </citation>
    <scope>NUCLEOTIDE SEQUENCE [LARGE SCALE GENOMIC DNA]</scope>
    <source>
        <strain evidence="2 3">DSM 12816</strain>
    </source>
</reference>
<accession>A0A1W2AVB4</accession>
<feature type="domain" description="Flavodoxin" evidence="1">
    <location>
        <begin position="4"/>
        <end position="134"/>
    </location>
</feature>
<dbReference type="GO" id="GO:0010181">
    <property type="term" value="F:FMN binding"/>
    <property type="evidence" value="ECO:0007669"/>
    <property type="project" value="TreeGrafter"/>
</dbReference>
<dbReference type="EMBL" id="FWXW01000004">
    <property type="protein sequence ID" value="SMC64554.1"/>
    <property type="molecule type" value="Genomic_DNA"/>
</dbReference>
<name>A0A1W2AVB4_9FIRM</name>
<proteinExistence type="predicted"/>
<dbReference type="AlphaFoldDB" id="A0A1W2AVB4"/>
<dbReference type="InterPro" id="IPR029039">
    <property type="entry name" value="Flavoprotein-like_sf"/>
</dbReference>
<dbReference type="GO" id="GO:0070819">
    <property type="term" value="F:menaquinone-dependent protoporphyrinogen oxidase activity"/>
    <property type="evidence" value="ECO:0007669"/>
    <property type="project" value="TreeGrafter"/>
</dbReference>
<sequence>MSTLIAYATKHGFTKQCAERLASKLEGKTDLCDLSVRCPDPASYDKVIVGASVYAGKLRSPAAKFCREYLETLKGKKLGLFICGMGEGEYAEKQIASSYPKDLLSAAVVKDCLGGEFNFDKMNFLERSIIRKISGSSQNTINLREEAVSRFADAMNRA</sequence>